<evidence type="ECO:0000313" key="1">
    <source>
        <dbReference type="EMBL" id="SVD08394.1"/>
    </source>
</evidence>
<dbReference type="EMBL" id="UINC01128562">
    <property type="protein sequence ID" value="SVD08394.1"/>
    <property type="molecule type" value="Genomic_DNA"/>
</dbReference>
<organism evidence="1">
    <name type="scientific">marine metagenome</name>
    <dbReference type="NCBI Taxonomy" id="408172"/>
    <lineage>
        <taxon>unclassified sequences</taxon>
        <taxon>metagenomes</taxon>
        <taxon>ecological metagenomes</taxon>
    </lineage>
</organism>
<accession>A0A382SER8</accession>
<reference evidence="1" key="1">
    <citation type="submission" date="2018-05" db="EMBL/GenBank/DDBJ databases">
        <authorList>
            <person name="Lanie J.A."/>
            <person name="Ng W.-L."/>
            <person name="Kazmierczak K.M."/>
            <person name="Andrzejewski T.M."/>
            <person name="Davidsen T.M."/>
            <person name="Wayne K.J."/>
            <person name="Tettelin H."/>
            <person name="Glass J.I."/>
            <person name="Rusch D."/>
            <person name="Podicherti R."/>
            <person name="Tsui H.-C.T."/>
            <person name="Winkler M.E."/>
        </authorList>
    </citation>
    <scope>NUCLEOTIDE SEQUENCE</scope>
</reference>
<sequence>MLSYVICVGVVYIPCAGEFNRIREEIDKKQ</sequence>
<dbReference type="AlphaFoldDB" id="A0A382SER8"/>
<name>A0A382SER8_9ZZZZ</name>
<gene>
    <name evidence="1" type="ORF">METZ01_LOCUS361248</name>
</gene>
<proteinExistence type="predicted"/>
<protein>
    <submittedName>
        <fullName evidence="1">Uncharacterized protein</fullName>
    </submittedName>
</protein>